<dbReference type="STRING" id="273121.WS0961"/>
<evidence type="ECO:0000313" key="2">
    <source>
        <dbReference type="Proteomes" id="UP000000422"/>
    </source>
</evidence>
<dbReference type="HOGENOM" id="CLU_1926739_0_0_7"/>
<dbReference type="KEGG" id="wsu:WS0961"/>
<keyword evidence="2" id="KW-1185">Reference proteome</keyword>
<dbReference type="Proteomes" id="UP000000422">
    <property type="component" value="Chromosome"/>
</dbReference>
<dbReference type="AlphaFoldDB" id="Q7MRX5"/>
<gene>
    <name evidence="1" type="ordered locus">WS0961</name>
</gene>
<reference evidence="1 2" key="1">
    <citation type="journal article" date="2003" name="Proc. Natl. Acad. Sci. U.S.A.">
        <title>Complete genome sequence and analysis of Wolinella succinogenes.</title>
        <authorList>
            <person name="Baar C."/>
            <person name="Eppinger M."/>
            <person name="Raddatz G."/>
            <person name="Simon JM."/>
            <person name="Lanz C."/>
            <person name="Klimmek O."/>
            <person name="Nandakumar R."/>
            <person name="Gross R."/>
            <person name="Rosinus A."/>
            <person name="Keller H."/>
            <person name="Jagtap P."/>
            <person name="Linke B."/>
            <person name="Meyer F."/>
            <person name="Lederer H."/>
            <person name="Schuster S.C."/>
        </authorList>
    </citation>
    <scope>NUCLEOTIDE SEQUENCE [LARGE SCALE GENOMIC DNA]</scope>
    <source>
        <strain evidence="2">ATCC 29543 / DSM 1740 / CCUG 13145 / JCM 31913 / LMG 7466 / NCTC 11488 / FDC 602W</strain>
    </source>
</reference>
<organism evidence="2">
    <name type="scientific">Wolinella succinogenes (strain ATCC 29543 / DSM 1740 / CCUG 13145 / JCM 31913 / LMG 7466 / NCTC 11488 / FDC 602W)</name>
    <name type="common">Vibrio succinogenes</name>
    <dbReference type="NCBI Taxonomy" id="273121"/>
    <lineage>
        <taxon>Bacteria</taxon>
        <taxon>Pseudomonadati</taxon>
        <taxon>Campylobacterota</taxon>
        <taxon>Epsilonproteobacteria</taxon>
        <taxon>Campylobacterales</taxon>
        <taxon>Helicobacteraceae</taxon>
        <taxon>Wolinella</taxon>
    </lineage>
</organism>
<dbReference type="EMBL" id="BX571659">
    <property type="protein sequence ID" value="CAE10064.1"/>
    <property type="molecule type" value="Genomic_DNA"/>
</dbReference>
<sequence length="131" mass="15522">MASILTRIFMKYFALLLLPLLLWAELPLFEKKDPNLFGSSRYSVIFRPVQSIYNTPKKNWTYLLEIYARQPHPTPAKSTGMRMILENSKPNLFPSRNELYYGECFMRDLATFTDCDFPKDMQKDSSFYLKR</sequence>
<protein>
    <submittedName>
        <fullName evidence="1">Uncharacterized protein</fullName>
    </submittedName>
</protein>
<accession>Q7MRX5</accession>
<evidence type="ECO:0000313" key="1">
    <source>
        <dbReference type="EMBL" id="CAE10064.1"/>
    </source>
</evidence>
<name>Q7MRX5_WOLSU</name>
<proteinExistence type="predicted"/>